<organism evidence="1 2">
    <name type="scientific">Streptococcus suis 6407</name>
    <dbReference type="NCBI Taxonomy" id="1214179"/>
    <lineage>
        <taxon>Bacteria</taxon>
        <taxon>Bacillati</taxon>
        <taxon>Bacillota</taxon>
        <taxon>Bacilli</taxon>
        <taxon>Lactobacillales</taxon>
        <taxon>Streptococcaceae</taxon>
        <taxon>Streptococcus</taxon>
    </lineage>
</organism>
<dbReference type="EMBL" id="CP008921">
    <property type="protein sequence ID" value="AIG43859.1"/>
    <property type="molecule type" value="Genomic_DNA"/>
</dbReference>
<name>A0A075SHX4_STRSU</name>
<evidence type="ECO:0000313" key="1">
    <source>
        <dbReference type="EMBL" id="AIG43859.1"/>
    </source>
</evidence>
<dbReference type="RefSeq" id="WP_024390757.1">
    <property type="nucleotide sequence ID" value="NZ_ALLE01000032.1"/>
</dbReference>
<gene>
    <name evidence="1" type="ORF">ID09_07440</name>
</gene>
<reference evidence="1 2" key="1">
    <citation type="journal article" date="2014" name="Genome Announc.">
        <title>Whole-Genome Sequence of Streptococcus suis Serotype 4 Reference Strain 6407.</title>
        <authorList>
            <person name="Wang K."/>
            <person name="Chen J."/>
            <person name="Yao H."/>
            <person name="Lu C."/>
        </authorList>
    </citation>
    <scope>NUCLEOTIDE SEQUENCE [LARGE SCALE GENOMIC DNA]</scope>
    <source>
        <strain evidence="1">6407</strain>
    </source>
</reference>
<accession>A0A075SHX4</accession>
<dbReference type="Proteomes" id="UP000028185">
    <property type="component" value="Chromosome"/>
</dbReference>
<evidence type="ECO:0008006" key="3">
    <source>
        <dbReference type="Google" id="ProtNLM"/>
    </source>
</evidence>
<dbReference type="AlphaFoldDB" id="A0A075SHX4"/>
<evidence type="ECO:0000313" key="2">
    <source>
        <dbReference type="Proteomes" id="UP000028185"/>
    </source>
</evidence>
<sequence length="59" mass="6589">MEKDIELLTELKGQFVETMVAISNRPLLDGNAITKCGEYIGALSNAIVMMKERENDTEN</sequence>
<dbReference type="HOGENOM" id="CLU_2959029_0_0_9"/>
<proteinExistence type="predicted"/>
<dbReference type="PATRIC" id="fig|1214179.4.peg.1461"/>
<protein>
    <recommendedName>
        <fullName evidence="3">Phage protein</fullName>
    </recommendedName>
</protein>